<evidence type="ECO:0000256" key="10">
    <source>
        <dbReference type="ARBA" id="ARBA00023237"/>
    </source>
</evidence>
<protein>
    <submittedName>
        <fullName evidence="14">Uncharacterized protein</fullName>
    </submittedName>
</protein>
<evidence type="ECO:0000256" key="2">
    <source>
        <dbReference type="ARBA" id="ARBA00022448"/>
    </source>
</evidence>
<keyword evidence="4" id="KW-0410">Iron transport</keyword>
<evidence type="ECO:0000256" key="9">
    <source>
        <dbReference type="ARBA" id="ARBA00023136"/>
    </source>
</evidence>
<dbReference type="GO" id="GO:0006826">
    <property type="term" value="P:iron ion transport"/>
    <property type="evidence" value="ECO:0007669"/>
    <property type="project" value="UniProtKB-KW"/>
</dbReference>
<evidence type="ECO:0000313" key="14">
    <source>
        <dbReference type="EMBL" id="KMS51983.1"/>
    </source>
</evidence>
<dbReference type="InterPro" id="IPR039426">
    <property type="entry name" value="TonB-dep_rcpt-like"/>
</dbReference>
<dbReference type="PANTHER" id="PTHR32552">
    <property type="entry name" value="FERRICHROME IRON RECEPTOR-RELATED"/>
    <property type="match status" value="1"/>
</dbReference>
<sequence length="683" mass="73497">MRRSIEQTDIVAGPDIVVTASKQELTLDRYPGAVKIVKPERGWISSHAADGMSAITQLLPAMGATNLGNGRNKLFIRGIADSSFSGPTQATTGQYLGDIRLTYNAPDPDLNLYDMKQFEVLVGPQGSLYGAGSLGGIVRLVPNVPDAEKFSASAAANTSVTRHGSPSADGAIMVNVPLAKGRLAVRIVAFGGMRGGYIDAPVQGRRDINRTASYGQRLSLRADDLEGWTVDVGAVLQNIRSEDGQYVLRDEPMLTRNTSMRQPFENNYRLGYVSANRSIGALELRSVTSVAHHELSSLYDATGYDGAGSPARYTENNEIELFSHETRLSGGQPGAPWVAGISLTKSISTLILGFDPLVSPISQGGIRSSQAEAAAFGQMSLPVTSTLAVTAGGRMTFAHSARRLIDASIEGLDDPQRNELRFSGTFGVNWRPGGPISAFYHYQQGYRPGGLGIALSDTDLTTRQFVADDLQIHELGMRWHDRDHDRFSGQMALFIADWRNIQADLIGDSVVPITSNIGRGIIHGLDVEMTWKPVPSLTFSASAFLNESRLIEPAPGFVIDGSSPNKLTRTLPNVARNGGRFGASWRGSIGSNATWSLDASIRYVGRSHLGLGELLDVPQGDYTVADAGARLEFGRLGVSLAITNIADSYGNTFSYGNPFGLAARNQMTPVRPRTLRMGVDMQF</sequence>
<comment type="subcellular location">
    <subcellularLocation>
        <location evidence="1">Cell outer membrane</location>
        <topology evidence="1">Multi-pass membrane protein</topology>
    </subcellularLocation>
</comment>
<feature type="domain" description="TonB-dependent receptor plug" evidence="13">
    <location>
        <begin position="44"/>
        <end position="137"/>
    </location>
</feature>
<dbReference type="InterPro" id="IPR012910">
    <property type="entry name" value="Plug_dom"/>
</dbReference>
<keyword evidence="10" id="KW-0998">Cell outer membrane</keyword>
<dbReference type="PANTHER" id="PTHR32552:SF81">
    <property type="entry name" value="TONB-DEPENDENT OUTER MEMBRANE RECEPTOR"/>
    <property type="match status" value="1"/>
</dbReference>
<dbReference type="InterPro" id="IPR036942">
    <property type="entry name" value="Beta-barrel_TonB_sf"/>
</dbReference>
<dbReference type="EMBL" id="JACU01000010">
    <property type="protein sequence ID" value="KMS51983.1"/>
    <property type="molecule type" value="Genomic_DNA"/>
</dbReference>
<evidence type="ECO:0000256" key="4">
    <source>
        <dbReference type="ARBA" id="ARBA00022496"/>
    </source>
</evidence>
<evidence type="ECO:0000259" key="13">
    <source>
        <dbReference type="Pfam" id="PF07715"/>
    </source>
</evidence>
<keyword evidence="5" id="KW-0812">Transmembrane</keyword>
<evidence type="ECO:0000256" key="6">
    <source>
        <dbReference type="ARBA" id="ARBA00023004"/>
    </source>
</evidence>
<dbReference type="Gene3D" id="2.40.170.20">
    <property type="entry name" value="TonB-dependent receptor, beta-barrel domain"/>
    <property type="match status" value="1"/>
</dbReference>
<dbReference type="AlphaFoldDB" id="A0A0J7XLK8"/>
<evidence type="ECO:0000313" key="15">
    <source>
        <dbReference type="Proteomes" id="UP000052268"/>
    </source>
</evidence>
<dbReference type="SUPFAM" id="SSF56935">
    <property type="entry name" value="Porins"/>
    <property type="match status" value="1"/>
</dbReference>
<dbReference type="PATRIC" id="fig|1114963.3.peg.4169"/>
<reference evidence="14 15" key="1">
    <citation type="journal article" date="2015" name="G3 (Bethesda)">
        <title>Insights into Ongoing Evolution of the Hexachlorocyclohexane Catabolic Pathway from Comparative Genomics of Ten Sphingomonadaceae Strains.</title>
        <authorList>
            <person name="Pearce S.L."/>
            <person name="Oakeshott J.G."/>
            <person name="Pandey G."/>
        </authorList>
    </citation>
    <scope>NUCLEOTIDE SEQUENCE [LARGE SCALE GENOMIC DNA]</scope>
    <source>
        <strain evidence="14 15">LL02</strain>
    </source>
</reference>
<comment type="similarity">
    <text evidence="11">Belongs to the TonB-dependent receptor family.</text>
</comment>
<evidence type="ECO:0000256" key="7">
    <source>
        <dbReference type="ARBA" id="ARBA00023065"/>
    </source>
</evidence>
<proteinExistence type="inferred from homology"/>
<keyword evidence="2" id="KW-0813">Transport</keyword>
<dbReference type="Pfam" id="PF00593">
    <property type="entry name" value="TonB_dep_Rec_b-barrel"/>
    <property type="match status" value="1"/>
</dbReference>
<keyword evidence="8 11" id="KW-0798">TonB box</keyword>
<evidence type="ECO:0000256" key="3">
    <source>
        <dbReference type="ARBA" id="ARBA00022452"/>
    </source>
</evidence>
<accession>A0A0J7XLK8</accession>
<evidence type="ECO:0000259" key="12">
    <source>
        <dbReference type="Pfam" id="PF00593"/>
    </source>
</evidence>
<gene>
    <name evidence="14" type="ORF">V474_02740</name>
</gene>
<dbReference type="Proteomes" id="UP000052268">
    <property type="component" value="Unassembled WGS sequence"/>
</dbReference>
<dbReference type="Pfam" id="PF07715">
    <property type="entry name" value="Plug"/>
    <property type="match status" value="1"/>
</dbReference>
<name>A0A0J7XLK8_9SPHN</name>
<evidence type="ECO:0000256" key="11">
    <source>
        <dbReference type="RuleBase" id="RU003357"/>
    </source>
</evidence>
<dbReference type="GO" id="GO:0009279">
    <property type="term" value="C:cell outer membrane"/>
    <property type="evidence" value="ECO:0007669"/>
    <property type="project" value="UniProtKB-SubCell"/>
</dbReference>
<evidence type="ECO:0000256" key="8">
    <source>
        <dbReference type="ARBA" id="ARBA00023077"/>
    </source>
</evidence>
<organism evidence="14 15">
    <name type="scientific">Novosphingobium barchaimii LL02</name>
    <dbReference type="NCBI Taxonomy" id="1114963"/>
    <lineage>
        <taxon>Bacteria</taxon>
        <taxon>Pseudomonadati</taxon>
        <taxon>Pseudomonadota</taxon>
        <taxon>Alphaproteobacteria</taxon>
        <taxon>Sphingomonadales</taxon>
        <taxon>Sphingomonadaceae</taxon>
        <taxon>Novosphingobium</taxon>
    </lineage>
</organism>
<dbReference type="InterPro" id="IPR000531">
    <property type="entry name" value="Beta-barrel_TonB"/>
</dbReference>
<keyword evidence="9 11" id="KW-0472">Membrane</keyword>
<comment type="caution">
    <text evidence="14">The sequence shown here is derived from an EMBL/GenBank/DDBJ whole genome shotgun (WGS) entry which is preliminary data.</text>
</comment>
<keyword evidence="6" id="KW-0408">Iron</keyword>
<keyword evidence="3" id="KW-1134">Transmembrane beta strand</keyword>
<feature type="domain" description="TonB-dependent receptor-like beta-barrel" evidence="12">
    <location>
        <begin position="215"/>
        <end position="645"/>
    </location>
</feature>
<keyword evidence="7" id="KW-0406">Ion transport</keyword>
<evidence type="ECO:0000256" key="5">
    <source>
        <dbReference type="ARBA" id="ARBA00022692"/>
    </source>
</evidence>
<keyword evidence="15" id="KW-1185">Reference proteome</keyword>
<evidence type="ECO:0000256" key="1">
    <source>
        <dbReference type="ARBA" id="ARBA00004571"/>
    </source>
</evidence>